<protein>
    <recommendedName>
        <fullName evidence="3">F-box domain-containing protein</fullName>
    </recommendedName>
</protein>
<sequence>MSRHSSNYSVITLDAAGTCLSLKIRPWLSHAFPMNAPLLESLDLEMEYIVFMPTTKPLFPFGVPHLKIAQISMLDFVSFRFCLAAFQSVTSLRLACIYTGDQGGGLDAYTSFRDGLMALPSLGHLELHNLYDYYNLPLTPVSQLPVVLPALQVLDAYSPFTYGFLDFLGPFIHAASLTVLTLQPGGSRVEDTLDVHFPSVRHLTLLGITRQIPGLGILGQFPSIQRLTCSFSTIIKNGDQDCGIDVVLSALGPGTHEDENTSHRTPCPRLHTVALSDMSPVDRQLDVVALTSKISALQHDGIPIHKRMLPRSVFSQPGLDLEAIAELRKLVEIEDFQIDRPTPFSCERFSRFEEL</sequence>
<dbReference type="EMBL" id="KV417495">
    <property type="protein sequence ID" value="KZP30080.1"/>
    <property type="molecule type" value="Genomic_DNA"/>
</dbReference>
<name>A0A166T1M9_9AGAM</name>
<evidence type="ECO:0000313" key="1">
    <source>
        <dbReference type="EMBL" id="KZP30080.1"/>
    </source>
</evidence>
<dbReference type="OrthoDB" id="3203373at2759"/>
<keyword evidence="2" id="KW-1185">Reference proteome</keyword>
<evidence type="ECO:0008006" key="3">
    <source>
        <dbReference type="Google" id="ProtNLM"/>
    </source>
</evidence>
<dbReference type="Proteomes" id="UP000076532">
    <property type="component" value="Unassembled WGS sequence"/>
</dbReference>
<proteinExistence type="predicted"/>
<gene>
    <name evidence="1" type="ORF">FIBSPDRAFT_143180</name>
</gene>
<evidence type="ECO:0000313" key="2">
    <source>
        <dbReference type="Proteomes" id="UP000076532"/>
    </source>
</evidence>
<dbReference type="SUPFAM" id="SSF52058">
    <property type="entry name" value="L domain-like"/>
    <property type="match status" value="1"/>
</dbReference>
<reference evidence="1 2" key="1">
    <citation type="journal article" date="2016" name="Mol. Biol. Evol.">
        <title>Comparative Genomics of Early-Diverging Mushroom-Forming Fungi Provides Insights into the Origins of Lignocellulose Decay Capabilities.</title>
        <authorList>
            <person name="Nagy L.G."/>
            <person name="Riley R."/>
            <person name="Tritt A."/>
            <person name="Adam C."/>
            <person name="Daum C."/>
            <person name="Floudas D."/>
            <person name="Sun H."/>
            <person name="Yadav J.S."/>
            <person name="Pangilinan J."/>
            <person name="Larsson K.H."/>
            <person name="Matsuura K."/>
            <person name="Barry K."/>
            <person name="Labutti K."/>
            <person name="Kuo R."/>
            <person name="Ohm R.A."/>
            <person name="Bhattacharya S.S."/>
            <person name="Shirouzu T."/>
            <person name="Yoshinaga Y."/>
            <person name="Martin F.M."/>
            <person name="Grigoriev I.V."/>
            <person name="Hibbett D.S."/>
        </authorList>
    </citation>
    <scope>NUCLEOTIDE SEQUENCE [LARGE SCALE GENOMIC DNA]</scope>
    <source>
        <strain evidence="1 2">CBS 109695</strain>
    </source>
</reference>
<dbReference type="InterPro" id="IPR032675">
    <property type="entry name" value="LRR_dom_sf"/>
</dbReference>
<dbReference type="Gene3D" id="3.80.10.10">
    <property type="entry name" value="Ribonuclease Inhibitor"/>
    <property type="match status" value="1"/>
</dbReference>
<organism evidence="1 2">
    <name type="scientific">Athelia psychrophila</name>
    <dbReference type="NCBI Taxonomy" id="1759441"/>
    <lineage>
        <taxon>Eukaryota</taxon>
        <taxon>Fungi</taxon>
        <taxon>Dikarya</taxon>
        <taxon>Basidiomycota</taxon>
        <taxon>Agaricomycotina</taxon>
        <taxon>Agaricomycetes</taxon>
        <taxon>Agaricomycetidae</taxon>
        <taxon>Atheliales</taxon>
        <taxon>Atheliaceae</taxon>
        <taxon>Athelia</taxon>
    </lineage>
</organism>
<accession>A0A166T1M9</accession>
<dbReference type="AlphaFoldDB" id="A0A166T1M9"/>